<reference evidence="4 5" key="1">
    <citation type="submission" date="2015-07" db="EMBL/GenBank/DDBJ databases">
        <title>The genome of the fungus Escovopsis weberi, a specialized disease agent of ant agriculture.</title>
        <authorList>
            <person name="de Man T.J."/>
            <person name="Stajich J.E."/>
            <person name="Kubicek C.P."/>
            <person name="Chenthamara K."/>
            <person name="Atanasova L."/>
            <person name="Druzhinina I.S."/>
            <person name="Birnbaum S."/>
            <person name="Barribeau S.M."/>
            <person name="Teiling C."/>
            <person name="Suen G."/>
            <person name="Currie C."/>
            <person name="Gerardo N.M."/>
        </authorList>
    </citation>
    <scope>NUCLEOTIDE SEQUENCE [LARGE SCALE GENOMIC DNA]</scope>
</reference>
<comment type="similarity">
    <text evidence="2">Belongs to the HFCD (homooligomeric flavin containing Cys decarboxylase) superfamily.</text>
</comment>
<dbReference type="Gene3D" id="3.40.50.1950">
    <property type="entry name" value="Flavin prenyltransferase-like"/>
    <property type="match status" value="1"/>
</dbReference>
<dbReference type="AlphaFoldDB" id="A0A0M8MYN5"/>
<dbReference type="EMBL" id="LGSR01000006">
    <property type="protein sequence ID" value="KOS21966.1"/>
    <property type="molecule type" value="Genomic_DNA"/>
</dbReference>
<name>A0A0M8MYN5_ESCWE</name>
<dbReference type="OrthoDB" id="1532798at2759"/>
<dbReference type="PANTHER" id="PTHR14359:SF6">
    <property type="entry name" value="PHOSPHOPANTOTHENOYLCYSTEINE DECARBOXYLASE"/>
    <property type="match status" value="1"/>
</dbReference>
<dbReference type="InterPro" id="IPR003382">
    <property type="entry name" value="Flavoprotein"/>
</dbReference>
<evidence type="ECO:0000259" key="3">
    <source>
        <dbReference type="Pfam" id="PF02441"/>
    </source>
</evidence>
<evidence type="ECO:0000256" key="1">
    <source>
        <dbReference type="ARBA" id="ARBA00022993"/>
    </source>
</evidence>
<dbReference type="GO" id="GO:0004633">
    <property type="term" value="F:phosphopantothenoylcysteine decarboxylase activity"/>
    <property type="evidence" value="ECO:0007669"/>
    <property type="project" value="TreeGrafter"/>
</dbReference>
<dbReference type="STRING" id="150374.A0A0M8MYN5"/>
<evidence type="ECO:0000256" key="2">
    <source>
        <dbReference type="ARBA" id="ARBA00038350"/>
    </source>
</evidence>
<dbReference type="PANTHER" id="PTHR14359">
    <property type="entry name" value="HOMO-OLIGOMERIC FLAVIN CONTAINING CYS DECARBOXYLASE FAMILY"/>
    <property type="match status" value="1"/>
</dbReference>
<organism evidence="4 5">
    <name type="scientific">Escovopsis weberi</name>
    <dbReference type="NCBI Taxonomy" id="150374"/>
    <lineage>
        <taxon>Eukaryota</taxon>
        <taxon>Fungi</taxon>
        <taxon>Dikarya</taxon>
        <taxon>Ascomycota</taxon>
        <taxon>Pezizomycotina</taxon>
        <taxon>Sordariomycetes</taxon>
        <taxon>Hypocreomycetidae</taxon>
        <taxon>Hypocreales</taxon>
        <taxon>Hypocreaceae</taxon>
        <taxon>Escovopsis</taxon>
    </lineage>
</organism>
<dbReference type="GO" id="GO:0071513">
    <property type="term" value="C:phosphopantothenoylcysteine decarboxylase complex"/>
    <property type="evidence" value="ECO:0007669"/>
    <property type="project" value="TreeGrafter"/>
</dbReference>
<keyword evidence="1" id="KW-0173">Coenzyme A biosynthesis</keyword>
<dbReference type="Pfam" id="PF02441">
    <property type="entry name" value="Flavoprotein"/>
    <property type="match status" value="1"/>
</dbReference>
<feature type="domain" description="Flavoprotein" evidence="3">
    <location>
        <begin position="7"/>
        <end position="221"/>
    </location>
</feature>
<proteinExistence type="inferred from homology"/>
<dbReference type="Proteomes" id="UP000053831">
    <property type="component" value="Unassembled WGS sequence"/>
</dbReference>
<accession>A0A0M8MYN5</accession>
<dbReference type="GO" id="GO:0015937">
    <property type="term" value="P:coenzyme A biosynthetic process"/>
    <property type="evidence" value="ECO:0007669"/>
    <property type="project" value="UniProtKB-KW"/>
</dbReference>
<evidence type="ECO:0000313" key="4">
    <source>
        <dbReference type="EMBL" id="KOS21966.1"/>
    </source>
</evidence>
<dbReference type="InterPro" id="IPR036551">
    <property type="entry name" value="Flavin_trans-like"/>
</dbReference>
<keyword evidence="5" id="KW-1185">Reference proteome</keyword>
<dbReference type="GO" id="GO:0010181">
    <property type="term" value="F:FMN binding"/>
    <property type="evidence" value="ECO:0007669"/>
    <property type="project" value="TreeGrafter"/>
</dbReference>
<gene>
    <name evidence="4" type="ORF">ESCO_002306</name>
</gene>
<sequence>MNDGKTHLLLAASGSVALVKLRSIITSLDRPRARPLSIRIVLTESAARFFNGGAEEQPSLATVASLPNVEGVHLNKDEWTDGWTRGGSILHINLRKWADVMFIVPLSANTLAKLALGMSDNLLTSVVRAWDTTGLVDGKGTKRIVVAPAMNTAMWLHPITAKQVKILEEDWGVKDEVEMATSAEHGGWFQVLRPIEKALACGDVGGGGMMEWKDIVKVIEERLELLP</sequence>
<evidence type="ECO:0000313" key="5">
    <source>
        <dbReference type="Proteomes" id="UP000053831"/>
    </source>
</evidence>
<protein>
    <submittedName>
        <fullName evidence="4">Putative thymidylate synthase</fullName>
    </submittedName>
</protein>
<comment type="caution">
    <text evidence="4">The sequence shown here is derived from an EMBL/GenBank/DDBJ whole genome shotgun (WGS) entry which is preliminary data.</text>
</comment>
<dbReference type="SUPFAM" id="SSF52507">
    <property type="entry name" value="Homo-oligomeric flavin-containing Cys decarboxylases, HFCD"/>
    <property type="match status" value="1"/>
</dbReference>